<feature type="transmembrane region" description="Helical" evidence="7">
    <location>
        <begin position="361"/>
        <end position="380"/>
    </location>
</feature>
<feature type="transmembrane region" description="Helical" evidence="7">
    <location>
        <begin position="392"/>
        <end position="413"/>
    </location>
</feature>
<keyword evidence="7" id="KW-1133">Transmembrane helix</keyword>
<keyword evidence="5" id="KW-0539">Nucleus</keyword>
<evidence type="ECO:0000256" key="4">
    <source>
        <dbReference type="ARBA" id="ARBA00022860"/>
    </source>
</evidence>
<evidence type="ECO:0000256" key="3">
    <source>
        <dbReference type="ARBA" id="ARBA00022490"/>
    </source>
</evidence>
<accession>A0AAJ6WZG2</accession>
<evidence type="ECO:0000256" key="2">
    <source>
        <dbReference type="ARBA" id="ARBA00004496"/>
    </source>
</evidence>
<keyword evidence="7" id="KW-0472">Membrane</keyword>
<keyword evidence="3" id="KW-0963">Cytoplasm</keyword>
<dbReference type="GO" id="GO:0005737">
    <property type="term" value="C:cytoplasm"/>
    <property type="evidence" value="ECO:0007669"/>
    <property type="project" value="UniProtKB-SubCell"/>
</dbReference>
<dbReference type="GO" id="GO:0005634">
    <property type="term" value="C:nucleus"/>
    <property type="evidence" value="ECO:0007669"/>
    <property type="project" value="UniProtKB-SubCell"/>
</dbReference>
<proteinExistence type="predicted"/>
<dbReference type="InterPro" id="IPR000048">
    <property type="entry name" value="IQ_motif_EF-hand-BS"/>
</dbReference>
<evidence type="ECO:0000313" key="9">
    <source>
        <dbReference type="RefSeq" id="XP_011000163.1"/>
    </source>
</evidence>
<dbReference type="PROSITE" id="PS50096">
    <property type="entry name" value="IQ"/>
    <property type="match status" value="1"/>
</dbReference>
<protein>
    <submittedName>
        <fullName evidence="9">Uncharacterized protein LOC105107809 isoform X5</fullName>
    </submittedName>
</protein>
<feature type="region of interest" description="Disordered" evidence="6">
    <location>
        <begin position="250"/>
        <end position="322"/>
    </location>
</feature>
<dbReference type="RefSeq" id="XP_011000163.1">
    <property type="nucleotide sequence ID" value="XM_011001861.1"/>
</dbReference>
<evidence type="ECO:0000256" key="7">
    <source>
        <dbReference type="SAM" id="Phobius"/>
    </source>
</evidence>
<dbReference type="GO" id="GO:0005516">
    <property type="term" value="F:calmodulin binding"/>
    <property type="evidence" value="ECO:0007669"/>
    <property type="project" value="UniProtKB-KW"/>
</dbReference>
<dbReference type="PANTHER" id="PTHR31250:SF27">
    <property type="entry name" value="IQ DOMAIN-CONTAINING PROTEIN IQM5"/>
    <property type="match status" value="1"/>
</dbReference>
<keyword evidence="7" id="KW-0812">Transmembrane</keyword>
<dbReference type="AlphaFoldDB" id="A0AAJ6WZG2"/>
<dbReference type="Pfam" id="PF00612">
    <property type="entry name" value="IQ"/>
    <property type="match status" value="1"/>
</dbReference>
<feature type="compositionally biased region" description="Basic and acidic residues" evidence="6">
    <location>
        <begin position="251"/>
        <end position="268"/>
    </location>
</feature>
<organism evidence="8 9">
    <name type="scientific">Populus euphratica</name>
    <name type="common">Euphrates poplar</name>
    <dbReference type="NCBI Taxonomy" id="75702"/>
    <lineage>
        <taxon>Eukaryota</taxon>
        <taxon>Viridiplantae</taxon>
        <taxon>Streptophyta</taxon>
        <taxon>Embryophyta</taxon>
        <taxon>Tracheophyta</taxon>
        <taxon>Spermatophyta</taxon>
        <taxon>Magnoliopsida</taxon>
        <taxon>eudicotyledons</taxon>
        <taxon>Gunneridae</taxon>
        <taxon>Pentapetalae</taxon>
        <taxon>rosids</taxon>
        <taxon>fabids</taxon>
        <taxon>Malpighiales</taxon>
        <taxon>Salicaceae</taxon>
        <taxon>Saliceae</taxon>
        <taxon>Populus</taxon>
    </lineage>
</organism>
<evidence type="ECO:0000256" key="5">
    <source>
        <dbReference type="ARBA" id="ARBA00023242"/>
    </source>
</evidence>
<dbReference type="Proteomes" id="UP000694918">
    <property type="component" value="Unplaced"/>
</dbReference>
<keyword evidence="8" id="KW-1185">Reference proteome</keyword>
<evidence type="ECO:0000256" key="1">
    <source>
        <dbReference type="ARBA" id="ARBA00004123"/>
    </source>
</evidence>
<reference evidence="9" key="1">
    <citation type="submission" date="2025-08" db="UniProtKB">
        <authorList>
            <consortium name="RefSeq"/>
        </authorList>
    </citation>
    <scope>IDENTIFICATION</scope>
</reference>
<dbReference type="InterPro" id="IPR044159">
    <property type="entry name" value="IQM"/>
</dbReference>
<keyword evidence="4" id="KW-0112">Calmodulin-binding</keyword>
<evidence type="ECO:0000256" key="6">
    <source>
        <dbReference type="SAM" id="MobiDB-lite"/>
    </source>
</evidence>
<gene>
    <name evidence="9" type="primary">LOC105107809</name>
</gene>
<dbReference type="CDD" id="cd23767">
    <property type="entry name" value="IQCD"/>
    <property type="match status" value="1"/>
</dbReference>
<dbReference type="PANTHER" id="PTHR31250">
    <property type="entry name" value="IQ DOMAIN-CONTAINING PROTEIN IQM3"/>
    <property type="match status" value="1"/>
</dbReference>
<dbReference type="GeneID" id="105107809"/>
<feature type="compositionally biased region" description="Polar residues" evidence="6">
    <location>
        <begin position="270"/>
        <end position="279"/>
    </location>
</feature>
<name>A0AAJ6WZG2_POPEU</name>
<evidence type="ECO:0000313" key="8">
    <source>
        <dbReference type="Proteomes" id="UP000694918"/>
    </source>
</evidence>
<comment type="subcellular location">
    <subcellularLocation>
        <location evidence="2">Cytoplasm</location>
    </subcellularLocation>
    <subcellularLocation>
        <location evidence="1">Nucleus</location>
    </subcellularLocation>
</comment>
<sequence>MSKAAAIRIQKHYRGFRTRRNLADSIIAAELLWQTTLSHIQKMGPVPSVNIESEKHIGSLLKWAETRVEKYGNLSSDQLALLHCLETMDPLLRYSQNSLFFYLLWGDQFFSGSWKFDSYKIGDLKRGESLFTTGKPTSVELRMDTTSSTQHGISDLTRAWKTWKGALQHWLEVIDPRHRVGHHLNFYFQIWMTVGSGQPFFYWLDAGNGKTVDHLACSREKLRQERNTYLEPVSKSEAVESLMSLVLRSESNTEKDINSNQREHDRADGFNQQASNSEAVESPVSLMPRSESDTEDDINNNQREHDQADGFDQQASNSKAVESPASLIHRRSYLALLVEEDLNNNQRTHNGPADGFNLKDLLRIIFYAMNLLFEIATAVLDYLSSQQRQPRYALWGMILSITVMAISLIQLAYTGGKEGVSWKG</sequence>